<name>A0A7W7QUS6_9ACTN</name>
<dbReference type="AlphaFoldDB" id="A0A7W7QUS6"/>
<protein>
    <submittedName>
        <fullName evidence="2">Uncharacterized protein</fullName>
    </submittedName>
</protein>
<reference evidence="2 3" key="1">
    <citation type="submission" date="2020-08" db="EMBL/GenBank/DDBJ databases">
        <title>Genomic Encyclopedia of Type Strains, Phase III (KMG-III): the genomes of soil and plant-associated and newly described type strains.</title>
        <authorList>
            <person name="Whitman W."/>
        </authorList>
    </citation>
    <scope>NUCLEOTIDE SEQUENCE [LARGE SCALE GENOMIC DNA]</scope>
    <source>
        <strain evidence="2 3">CECT 8840</strain>
    </source>
</reference>
<accession>A0A7W7QUS6</accession>
<organism evidence="2 3">
    <name type="scientific">Streptosporangium saharense</name>
    <dbReference type="NCBI Taxonomy" id="1706840"/>
    <lineage>
        <taxon>Bacteria</taxon>
        <taxon>Bacillati</taxon>
        <taxon>Actinomycetota</taxon>
        <taxon>Actinomycetes</taxon>
        <taxon>Streptosporangiales</taxon>
        <taxon>Streptosporangiaceae</taxon>
        <taxon>Streptosporangium</taxon>
    </lineage>
</organism>
<evidence type="ECO:0000313" key="2">
    <source>
        <dbReference type="EMBL" id="MBB4920136.1"/>
    </source>
</evidence>
<gene>
    <name evidence="2" type="ORF">FHS44_007280</name>
</gene>
<proteinExistence type="predicted"/>
<evidence type="ECO:0000256" key="1">
    <source>
        <dbReference type="SAM" id="Coils"/>
    </source>
</evidence>
<sequence length="79" mass="8830">MSIHDELRQVEEDLARLRSEVAGLREQVGDLGPTDPMDRSALISMADQQEALADELEGRRESLLKRIGDNGKRVDAQDL</sequence>
<feature type="coiled-coil region" evidence="1">
    <location>
        <begin position="7"/>
        <end position="66"/>
    </location>
</feature>
<dbReference type="Proteomes" id="UP000552644">
    <property type="component" value="Unassembled WGS sequence"/>
</dbReference>
<comment type="caution">
    <text evidence="2">The sequence shown here is derived from an EMBL/GenBank/DDBJ whole genome shotgun (WGS) entry which is preliminary data.</text>
</comment>
<keyword evidence="3" id="KW-1185">Reference proteome</keyword>
<keyword evidence="1" id="KW-0175">Coiled coil</keyword>
<dbReference type="EMBL" id="JACHJP010000012">
    <property type="protein sequence ID" value="MBB4920136.1"/>
    <property type="molecule type" value="Genomic_DNA"/>
</dbReference>
<dbReference type="RefSeq" id="WP_184723708.1">
    <property type="nucleotide sequence ID" value="NZ_JACHJP010000012.1"/>
</dbReference>
<evidence type="ECO:0000313" key="3">
    <source>
        <dbReference type="Proteomes" id="UP000552644"/>
    </source>
</evidence>